<evidence type="ECO:0000313" key="3">
    <source>
        <dbReference type="EMBL" id="GGB26202.1"/>
    </source>
</evidence>
<accession>A0A916WSS5</accession>
<dbReference type="RefSeq" id="WP_229664430.1">
    <property type="nucleotide sequence ID" value="NZ_BMIH01000002.1"/>
</dbReference>
<keyword evidence="4" id="KW-1185">Reference proteome</keyword>
<dbReference type="InterPro" id="IPR013424">
    <property type="entry name" value="Ice-binding_C"/>
</dbReference>
<name>A0A916WSS5_9SPHN</name>
<feature type="signal peptide" evidence="1">
    <location>
        <begin position="1"/>
        <end position="24"/>
    </location>
</feature>
<reference evidence="3" key="2">
    <citation type="submission" date="2020-09" db="EMBL/GenBank/DDBJ databases">
        <authorList>
            <person name="Sun Q."/>
            <person name="Zhou Y."/>
        </authorList>
    </citation>
    <scope>NUCLEOTIDE SEQUENCE</scope>
    <source>
        <strain evidence="3">CGMCC 1.15330</strain>
    </source>
</reference>
<evidence type="ECO:0000256" key="1">
    <source>
        <dbReference type="SAM" id="SignalP"/>
    </source>
</evidence>
<feature type="chain" id="PRO_5037448212" description="Ice-binding protein C-terminal domain-containing protein" evidence="1">
    <location>
        <begin position="25"/>
        <end position="339"/>
    </location>
</feature>
<dbReference type="EMBL" id="BMIH01000002">
    <property type="protein sequence ID" value="GGB26202.1"/>
    <property type="molecule type" value="Genomic_DNA"/>
</dbReference>
<comment type="caution">
    <text evidence="3">The sequence shown here is derived from an EMBL/GenBank/DDBJ whole genome shotgun (WGS) entry which is preliminary data.</text>
</comment>
<reference evidence="3" key="1">
    <citation type="journal article" date="2014" name="Int. J. Syst. Evol. Microbiol.">
        <title>Complete genome sequence of Corynebacterium casei LMG S-19264T (=DSM 44701T), isolated from a smear-ripened cheese.</title>
        <authorList>
            <consortium name="US DOE Joint Genome Institute (JGI-PGF)"/>
            <person name="Walter F."/>
            <person name="Albersmeier A."/>
            <person name="Kalinowski J."/>
            <person name="Ruckert C."/>
        </authorList>
    </citation>
    <scope>NUCLEOTIDE SEQUENCE</scope>
    <source>
        <strain evidence="3">CGMCC 1.15330</strain>
    </source>
</reference>
<dbReference type="NCBIfam" id="TIGR02595">
    <property type="entry name" value="PEP_CTERM"/>
    <property type="match status" value="1"/>
</dbReference>
<evidence type="ECO:0000259" key="2">
    <source>
        <dbReference type="Pfam" id="PF07589"/>
    </source>
</evidence>
<sequence>MKSSRYGTVAALVILMGWTGQAQAQSGPYGSAQRSTYRSCATKAATERCEGSDVDPSQAILKDVYAGGIGNFTSANLDLDREGTANDAYAHSTVSLGAFNLPEIRAETRAGADDRMNINAFGFQTFTWTGTEATPFSLTGTLHIVDSSASAPDYIDTEPNGDRYTVPGSYLPNGASYTSYVGIWDPSVLNGLTTAEELFGALFLARCNTPGVLGLRTATGSLRGGETSISVTNRTCVNGVLTTDTLMLQPGQQILTVAALQLPVNRGGFADATHTFSTAIDPNLPESVRANLFEKLIPAGVAAVPEPGTWLMMLAGFALAALVLRRGSRHADAAPSPSA</sequence>
<dbReference type="AlphaFoldDB" id="A0A916WSS5"/>
<feature type="domain" description="Ice-binding protein C-terminal" evidence="2">
    <location>
        <begin position="303"/>
        <end position="326"/>
    </location>
</feature>
<dbReference type="Proteomes" id="UP000623067">
    <property type="component" value="Unassembled WGS sequence"/>
</dbReference>
<protein>
    <recommendedName>
        <fullName evidence="2">Ice-binding protein C-terminal domain-containing protein</fullName>
    </recommendedName>
</protein>
<organism evidence="3 4">
    <name type="scientific">Sphingomonas metalli</name>
    <dbReference type="NCBI Taxonomy" id="1779358"/>
    <lineage>
        <taxon>Bacteria</taxon>
        <taxon>Pseudomonadati</taxon>
        <taxon>Pseudomonadota</taxon>
        <taxon>Alphaproteobacteria</taxon>
        <taxon>Sphingomonadales</taxon>
        <taxon>Sphingomonadaceae</taxon>
        <taxon>Sphingomonas</taxon>
    </lineage>
</organism>
<keyword evidence="1" id="KW-0732">Signal</keyword>
<gene>
    <name evidence="3" type="ORF">GCM10011380_14610</name>
</gene>
<proteinExistence type="predicted"/>
<dbReference type="Pfam" id="PF07589">
    <property type="entry name" value="PEP-CTERM"/>
    <property type="match status" value="1"/>
</dbReference>
<evidence type="ECO:0000313" key="4">
    <source>
        <dbReference type="Proteomes" id="UP000623067"/>
    </source>
</evidence>